<evidence type="ECO:0000259" key="1">
    <source>
        <dbReference type="Pfam" id="PF07727"/>
    </source>
</evidence>
<evidence type="ECO:0000313" key="2">
    <source>
        <dbReference type="EMBL" id="MCH80560.1"/>
    </source>
</evidence>
<feature type="domain" description="Reverse transcriptase Ty1/copia-type" evidence="1">
    <location>
        <begin position="33"/>
        <end position="193"/>
    </location>
</feature>
<dbReference type="Proteomes" id="UP000265520">
    <property type="component" value="Unassembled WGS sequence"/>
</dbReference>
<reference evidence="2 3" key="1">
    <citation type="journal article" date="2018" name="Front. Plant Sci.">
        <title>Red Clover (Trifolium pratense) and Zigzag Clover (T. medium) - A Picture of Genomic Similarities and Differences.</title>
        <authorList>
            <person name="Dluhosova J."/>
            <person name="Istvanek J."/>
            <person name="Nedelnik J."/>
            <person name="Repkova J."/>
        </authorList>
    </citation>
    <scope>NUCLEOTIDE SEQUENCE [LARGE SCALE GENOMIC DNA]</scope>
    <source>
        <strain evidence="3">cv. 10/8</strain>
        <tissue evidence="2">Leaf</tissue>
    </source>
</reference>
<dbReference type="InterPro" id="IPR043502">
    <property type="entry name" value="DNA/RNA_pol_sf"/>
</dbReference>
<dbReference type="CDD" id="cd09272">
    <property type="entry name" value="RNase_HI_RT_Ty1"/>
    <property type="match status" value="1"/>
</dbReference>
<accession>A0A392LZV9</accession>
<dbReference type="PANTHER" id="PTHR11439:SF517">
    <property type="entry name" value="CYSTEINE-RICH RLK (RECEPTOR-LIKE PROTEIN KINASE) 8"/>
    <property type="match status" value="1"/>
</dbReference>
<dbReference type="PANTHER" id="PTHR11439">
    <property type="entry name" value="GAG-POL-RELATED RETROTRANSPOSON"/>
    <property type="match status" value="1"/>
</dbReference>
<dbReference type="Pfam" id="PF07727">
    <property type="entry name" value="RVT_2"/>
    <property type="match status" value="1"/>
</dbReference>
<organism evidence="2 3">
    <name type="scientific">Trifolium medium</name>
    <dbReference type="NCBI Taxonomy" id="97028"/>
    <lineage>
        <taxon>Eukaryota</taxon>
        <taxon>Viridiplantae</taxon>
        <taxon>Streptophyta</taxon>
        <taxon>Embryophyta</taxon>
        <taxon>Tracheophyta</taxon>
        <taxon>Spermatophyta</taxon>
        <taxon>Magnoliopsida</taxon>
        <taxon>eudicotyledons</taxon>
        <taxon>Gunneridae</taxon>
        <taxon>Pentapetalae</taxon>
        <taxon>rosids</taxon>
        <taxon>fabids</taxon>
        <taxon>Fabales</taxon>
        <taxon>Fabaceae</taxon>
        <taxon>Papilionoideae</taxon>
        <taxon>50 kb inversion clade</taxon>
        <taxon>NPAAA clade</taxon>
        <taxon>Hologalegina</taxon>
        <taxon>IRL clade</taxon>
        <taxon>Trifolieae</taxon>
        <taxon>Trifolium</taxon>
    </lineage>
</organism>
<name>A0A392LZV9_9FABA</name>
<gene>
    <name evidence="2" type="ORF">A2U01_0001330</name>
</gene>
<protein>
    <submittedName>
        <fullName evidence="2">Retrotransposon like protein</fullName>
    </submittedName>
</protein>
<proteinExistence type="predicted"/>
<dbReference type="AlphaFoldDB" id="A0A392LZV9"/>
<dbReference type="SUPFAM" id="SSF56672">
    <property type="entry name" value="DNA/RNA polymerases"/>
    <property type="match status" value="1"/>
</dbReference>
<comment type="caution">
    <text evidence="2">The sequence shown here is derived from an EMBL/GenBank/DDBJ whole genome shotgun (WGS) entry which is preliminary data.</text>
</comment>
<dbReference type="EMBL" id="LXQA010001193">
    <property type="protein sequence ID" value="MCH80560.1"/>
    <property type="molecule type" value="Genomic_DNA"/>
</dbReference>
<evidence type="ECO:0000313" key="3">
    <source>
        <dbReference type="Proteomes" id="UP000265520"/>
    </source>
</evidence>
<keyword evidence="3" id="KW-1185">Reference proteome</keyword>
<dbReference type="InterPro" id="IPR013103">
    <property type="entry name" value="RVT_2"/>
</dbReference>
<sequence>MHPTRNPTPNDLASPLVPASALPLDQADATIQDVNIAFLQGQLSEEVYMQQPPGFIHTDFPSHICKLKKAIYGLKQAPRAWHDALKGFVLSYGFTMSLSDSSLFIYNKEGIQAFLLVYVDDLILTGSHPLFLKSFMKELSNRFSIKYLGYPHYFLGVELIPTADGLILSQHGHIRNLLKTFDMAGEKPTHTPLCTSTPLRLVDGSAQTDSKTFRSIIGALQYITLTRPDLSFSINKLSQFMHQPTQIHFQKLKRVMRYLKLTINYGLKLKKPAHLKLQAFSDADWGGNLDDHTSISAFIIYFGGNPVSWLSKRQRTVARSSTEAEYRSVANAAAEVMWLANLLSELHVKTPTPHLFCDNIGATYLCSNPVFHSRMKHIALDYHYVRQLVQLGQLCVSHISTKDQPADILTKPLSRPRFTYLRDKIGLTNCDPILRGCNST</sequence>